<evidence type="ECO:0000256" key="1">
    <source>
        <dbReference type="SAM" id="MobiDB-lite"/>
    </source>
</evidence>
<evidence type="ECO:0000313" key="2">
    <source>
        <dbReference type="EMBL" id="CEM29236.1"/>
    </source>
</evidence>
<organism evidence="2">
    <name type="scientific">Chromera velia CCMP2878</name>
    <dbReference type="NCBI Taxonomy" id="1169474"/>
    <lineage>
        <taxon>Eukaryota</taxon>
        <taxon>Sar</taxon>
        <taxon>Alveolata</taxon>
        <taxon>Colpodellida</taxon>
        <taxon>Chromeraceae</taxon>
        <taxon>Chromera</taxon>
    </lineage>
</organism>
<dbReference type="SUPFAM" id="SSF55811">
    <property type="entry name" value="Nudix"/>
    <property type="match status" value="1"/>
</dbReference>
<feature type="region of interest" description="Disordered" evidence="1">
    <location>
        <begin position="35"/>
        <end position="64"/>
    </location>
</feature>
<protein>
    <recommendedName>
        <fullName evidence="3">Nudix hydrolase domain-containing protein</fullName>
    </recommendedName>
</protein>
<name>A0A0G4GHL7_9ALVE</name>
<feature type="compositionally biased region" description="Basic and acidic residues" evidence="1">
    <location>
        <begin position="40"/>
        <end position="55"/>
    </location>
</feature>
<accession>A0A0G4GHL7</accession>
<dbReference type="VEuPathDB" id="CryptoDB:Cvel_21924"/>
<dbReference type="EMBL" id="CDMZ01001218">
    <property type="protein sequence ID" value="CEM29236.1"/>
    <property type="molecule type" value="Genomic_DNA"/>
</dbReference>
<dbReference type="AlphaFoldDB" id="A0A0G4GHL7"/>
<gene>
    <name evidence="2" type="ORF">Cvel_21924</name>
</gene>
<proteinExistence type="predicted"/>
<reference evidence="2" key="1">
    <citation type="submission" date="2014-11" db="EMBL/GenBank/DDBJ databases">
        <authorList>
            <person name="Otto D Thomas"/>
            <person name="Naeem Raeece"/>
        </authorList>
    </citation>
    <scope>NUCLEOTIDE SEQUENCE</scope>
</reference>
<evidence type="ECO:0008006" key="3">
    <source>
        <dbReference type="Google" id="ProtNLM"/>
    </source>
</evidence>
<sequence>MHRGRKAKSESFGVVLVIEEGGNLNFVLQMSASAGWQPTDRPRQKVDPFRGKQEGSESGAETAARELWEESMRTFKVPADLLTDDTRGDDNLFFLRVLLQNPQEDLKSLTSVFSQNAKLIETSKRDLREVNGLAIVRASVQPHGTAVSVGVESTPYVARQVQMMLRSFGRLFGGLGALDIRGLIDALPAAHFEKRTHGGLVWFEATRSATVEERKKHFMPTPEGRDWRYSPGALERYKRQIEEYPQDLINRHREDAMKMADEILRETLKSGVGGEEKLLSMLRERQKEKWGETQMK</sequence>
<dbReference type="InterPro" id="IPR015797">
    <property type="entry name" value="NUDIX_hydrolase-like_dom_sf"/>
</dbReference>